<dbReference type="GO" id="GO:0047753">
    <property type="term" value="F:choline-sulfatase activity"/>
    <property type="evidence" value="ECO:0007669"/>
    <property type="project" value="UniProtKB-EC"/>
</dbReference>
<dbReference type="SUPFAM" id="SSF53649">
    <property type="entry name" value="Alkaline phosphatase-like"/>
    <property type="match status" value="1"/>
</dbReference>
<dbReference type="InterPro" id="IPR000917">
    <property type="entry name" value="Sulfatase_N"/>
</dbReference>
<accession>A0ABU5DUD6</accession>
<protein>
    <submittedName>
        <fullName evidence="3">Choline-sulfatase</fullName>
        <ecNumber evidence="3">3.1.6.6</ecNumber>
    </submittedName>
</protein>
<dbReference type="InterPro" id="IPR025863">
    <property type="entry name" value="Choline_sulf_C_dom"/>
</dbReference>
<dbReference type="InterPro" id="IPR017785">
    <property type="entry name" value="Choline-sulfatase"/>
</dbReference>
<dbReference type="InterPro" id="IPR051849">
    <property type="entry name" value="GAG-degrading_sulfatase"/>
</dbReference>
<comment type="caution">
    <text evidence="3">The sequence shown here is derived from an EMBL/GenBank/DDBJ whole genome shotgun (WGS) entry which is preliminary data.</text>
</comment>
<proteinExistence type="predicted"/>
<dbReference type="PANTHER" id="PTHR46615:SF1">
    <property type="entry name" value="ARYLSULFATASE K"/>
    <property type="match status" value="1"/>
</dbReference>
<feature type="domain" description="Choline sulfatase enzyme C-terminal" evidence="2">
    <location>
        <begin position="444"/>
        <end position="483"/>
    </location>
</feature>
<evidence type="ECO:0000313" key="4">
    <source>
        <dbReference type="Proteomes" id="UP001271769"/>
    </source>
</evidence>
<gene>
    <name evidence="3" type="primary">betC</name>
    <name evidence="3" type="ORF">SMD31_01605</name>
</gene>
<dbReference type="NCBIfam" id="TIGR03417">
    <property type="entry name" value="chol_sulfatase"/>
    <property type="match status" value="1"/>
</dbReference>
<dbReference type="CDD" id="cd16032">
    <property type="entry name" value="choline-sulfatase"/>
    <property type="match status" value="1"/>
</dbReference>
<reference evidence="3 4" key="1">
    <citation type="journal article" date="2013" name="Antonie Van Leeuwenhoek">
        <title>Dongia rigui sp. nov., isolated from freshwater of a large wetland in Korea.</title>
        <authorList>
            <person name="Baik K.S."/>
            <person name="Hwang Y.M."/>
            <person name="Choi J.S."/>
            <person name="Kwon J."/>
            <person name="Seong C.N."/>
        </authorList>
    </citation>
    <scope>NUCLEOTIDE SEQUENCE [LARGE SCALE GENOMIC DNA]</scope>
    <source>
        <strain evidence="3 4">04SU4-P</strain>
    </source>
</reference>
<dbReference type="PANTHER" id="PTHR46615">
    <property type="entry name" value="ARYLSULFATASE K"/>
    <property type="match status" value="1"/>
</dbReference>
<dbReference type="EC" id="3.1.6.6" evidence="3"/>
<evidence type="ECO:0000259" key="2">
    <source>
        <dbReference type="Pfam" id="PF12411"/>
    </source>
</evidence>
<evidence type="ECO:0000259" key="1">
    <source>
        <dbReference type="Pfam" id="PF00884"/>
    </source>
</evidence>
<keyword evidence="4" id="KW-1185">Reference proteome</keyword>
<dbReference type="Pfam" id="PF00884">
    <property type="entry name" value="Sulfatase"/>
    <property type="match status" value="1"/>
</dbReference>
<feature type="domain" description="Sulfatase N-terminal" evidence="1">
    <location>
        <begin position="4"/>
        <end position="342"/>
    </location>
</feature>
<evidence type="ECO:0000313" key="3">
    <source>
        <dbReference type="EMBL" id="MDY0870592.1"/>
    </source>
</evidence>
<dbReference type="Proteomes" id="UP001271769">
    <property type="component" value="Unassembled WGS sequence"/>
</dbReference>
<organism evidence="3 4">
    <name type="scientific">Dongia rigui</name>
    <dbReference type="NCBI Taxonomy" id="940149"/>
    <lineage>
        <taxon>Bacteria</taxon>
        <taxon>Pseudomonadati</taxon>
        <taxon>Pseudomonadota</taxon>
        <taxon>Alphaproteobacteria</taxon>
        <taxon>Rhodospirillales</taxon>
        <taxon>Dongiaceae</taxon>
        <taxon>Dongia</taxon>
    </lineage>
</organism>
<dbReference type="RefSeq" id="WP_320498872.1">
    <property type="nucleotide sequence ID" value="NZ_JAXCLX010000001.1"/>
</dbReference>
<dbReference type="EMBL" id="JAXCLX010000001">
    <property type="protein sequence ID" value="MDY0870592.1"/>
    <property type="molecule type" value="Genomic_DNA"/>
</dbReference>
<sequence length="500" mass="55569">MSRPNILFVMFDQLAALSLPAYGHKLVKTPHIDALAARGTLFENAYCAAPLCSPSRFGMLSGLLPSRFGAFDNASELPSSMPTFLHVLRRAGYRTCLSGKMDFTGADQLHGYEERLTTDLSPSDLGWTPDWDHGGDAQPWYHTLQSVAEAGPCDYSLSLQYDEDATFKARQWLHQHAGAKDGRPFMLTLSVMHPHDPYLALRPFWDMYAHDAIDMPVVPRQDDAAGRRMYQLYDRGEIPLTSEQIRRARHAYYGMISYCDALLGRLVDTLKSLGQLDNTIVIVTSDHGDMLGERGMWYKMTFFDRAIRVPLVFAGPGIKEGQRVAPPVSHLDLMSTFADMVGGGLDGLLQDGQSLLPVLAGKAQPQGRIAAEYMGEGYEQPAIMLRVGSLKFTYAPDDGPTLYDLAADPRELKNLAADPAHAADVASFTEAANARWNFAHLRDAVLASQRRRRLVHDALVKGRLAPWDFEPRQDAASTYYRNWGVDLPDPDAALRLPRRG</sequence>
<name>A0ABU5DUD6_9PROT</name>
<dbReference type="InterPro" id="IPR017850">
    <property type="entry name" value="Alkaline_phosphatase_core_sf"/>
</dbReference>
<dbReference type="Gene3D" id="3.40.720.10">
    <property type="entry name" value="Alkaline Phosphatase, subunit A"/>
    <property type="match status" value="1"/>
</dbReference>
<dbReference type="Pfam" id="PF12411">
    <property type="entry name" value="Choline_sulf_C"/>
    <property type="match status" value="1"/>
</dbReference>
<keyword evidence="3" id="KW-0378">Hydrolase</keyword>